<reference evidence="10 11" key="1">
    <citation type="submission" date="2018-08" db="EMBL/GenBank/DDBJ databases">
        <title>Meiothermus granaticius genome AF-68 sequencing project.</title>
        <authorList>
            <person name="Da Costa M.S."/>
            <person name="Albuquerque L."/>
            <person name="Raposo P."/>
            <person name="Froufe H.J.C."/>
            <person name="Barroso C.S."/>
            <person name="Egas C."/>
        </authorList>
    </citation>
    <scope>NUCLEOTIDE SEQUENCE [LARGE SCALE GENOMIC DNA]</scope>
    <source>
        <strain evidence="10 11">AF-68</strain>
    </source>
</reference>
<dbReference type="EMBL" id="QWLB01000017">
    <property type="protein sequence ID" value="RIH92604.1"/>
    <property type="molecule type" value="Genomic_DNA"/>
</dbReference>
<dbReference type="CDD" id="cd03216">
    <property type="entry name" value="ABC_Carb_Monos_I"/>
    <property type="match status" value="1"/>
</dbReference>
<evidence type="ECO:0000256" key="8">
    <source>
        <dbReference type="ARBA" id="ARBA00023136"/>
    </source>
</evidence>
<keyword evidence="1" id="KW-0813">Transport</keyword>
<evidence type="ECO:0000313" key="10">
    <source>
        <dbReference type="EMBL" id="RIH92604.1"/>
    </source>
</evidence>
<dbReference type="OrthoDB" id="9771863at2"/>
<protein>
    <submittedName>
        <fullName evidence="10">Ribose import ATP-binding protein RbsA</fullName>
        <ecNumber evidence="10">3.6.3.17</ecNumber>
    </submittedName>
</protein>
<dbReference type="InterPro" id="IPR003593">
    <property type="entry name" value="AAA+_ATPase"/>
</dbReference>
<dbReference type="SMART" id="SM00382">
    <property type="entry name" value="AAA"/>
    <property type="match status" value="2"/>
</dbReference>
<feature type="domain" description="ABC transporter" evidence="9">
    <location>
        <begin position="273"/>
        <end position="516"/>
    </location>
</feature>
<feature type="domain" description="ABC transporter" evidence="9">
    <location>
        <begin position="19"/>
        <end position="262"/>
    </location>
</feature>
<keyword evidence="6 10" id="KW-0067">ATP-binding</keyword>
<keyword evidence="7" id="KW-1278">Translocase</keyword>
<evidence type="ECO:0000256" key="4">
    <source>
        <dbReference type="ARBA" id="ARBA00022737"/>
    </source>
</evidence>
<dbReference type="GO" id="GO:0016887">
    <property type="term" value="F:ATP hydrolysis activity"/>
    <property type="evidence" value="ECO:0007669"/>
    <property type="project" value="InterPro"/>
</dbReference>
<keyword evidence="8" id="KW-0472">Membrane</keyword>
<dbReference type="PROSITE" id="PS50893">
    <property type="entry name" value="ABC_TRANSPORTER_2"/>
    <property type="match status" value="2"/>
</dbReference>
<dbReference type="CDD" id="cd03215">
    <property type="entry name" value="ABC_Carb_Monos_II"/>
    <property type="match status" value="1"/>
</dbReference>
<dbReference type="Gene3D" id="3.40.50.300">
    <property type="entry name" value="P-loop containing nucleotide triphosphate hydrolases"/>
    <property type="match status" value="2"/>
</dbReference>
<keyword evidence="11" id="KW-1185">Reference proteome</keyword>
<dbReference type="PANTHER" id="PTHR43790:SF1">
    <property type="entry name" value="XYLOSE IMPORT ATP-BINDING PROTEIN XYLG"/>
    <property type="match status" value="1"/>
</dbReference>
<dbReference type="EC" id="3.6.3.17" evidence="10"/>
<keyword evidence="4" id="KW-0677">Repeat</keyword>
<evidence type="ECO:0000259" key="9">
    <source>
        <dbReference type="PROSITE" id="PS50893"/>
    </source>
</evidence>
<dbReference type="InterPro" id="IPR027417">
    <property type="entry name" value="P-loop_NTPase"/>
</dbReference>
<name>A0A399F7F6_9DEIN</name>
<evidence type="ECO:0000256" key="6">
    <source>
        <dbReference type="ARBA" id="ARBA00022840"/>
    </source>
</evidence>
<evidence type="ECO:0000313" key="11">
    <source>
        <dbReference type="Proteomes" id="UP000266178"/>
    </source>
</evidence>
<evidence type="ECO:0000256" key="5">
    <source>
        <dbReference type="ARBA" id="ARBA00022741"/>
    </source>
</evidence>
<keyword evidence="5" id="KW-0547">Nucleotide-binding</keyword>
<keyword evidence="3" id="KW-0762">Sugar transport</keyword>
<dbReference type="InterPro" id="IPR003439">
    <property type="entry name" value="ABC_transporter-like_ATP-bd"/>
</dbReference>
<dbReference type="PROSITE" id="PS00211">
    <property type="entry name" value="ABC_TRANSPORTER_1"/>
    <property type="match status" value="1"/>
</dbReference>
<keyword evidence="2" id="KW-1003">Cell membrane</keyword>
<evidence type="ECO:0000256" key="7">
    <source>
        <dbReference type="ARBA" id="ARBA00022967"/>
    </source>
</evidence>
<proteinExistence type="predicted"/>
<dbReference type="SUPFAM" id="SSF52540">
    <property type="entry name" value="P-loop containing nucleoside triphosphate hydrolases"/>
    <property type="match status" value="2"/>
</dbReference>
<evidence type="ECO:0000256" key="3">
    <source>
        <dbReference type="ARBA" id="ARBA00022597"/>
    </source>
</evidence>
<dbReference type="InterPro" id="IPR017871">
    <property type="entry name" value="ABC_transporter-like_CS"/>
</dbReference>
<evidence type="ECO:0000256" key="2">
    <source>
        <dbReference type="ARBA" id="ARBA00022475"/>
    </source>
</evidence>
<dbReference type="RefSeq" id="WP_119357002.1">
    <property type="nucleotide sequence ID" value="NZ_BJXM01000017.1"/>
</dbReference>
<dbReference type="Proteomes" id="UP000266178">
    <property type="component" value="Unassembled WGS sequence"/>
</dbReference>
<organism evidence="10 11">
    <name type="scientific">Meiothermus granaticius NBRC 107808</name>
    <dbReference type="NCBI Taxonomy" id="1227551"/>
    <lineage>
        <taxon>Bacteria</taxon>
        <taxon>Thermotogati</taxon>
        <taxon>Deinococcota</taxon>
        <taxon>Deinococci</taxon>
        <taxon>Thermales</taxon>
        <taxon>Thermaceae</taxon>
        <taxon>Meiothermus</taxon>
    </lineage>
</organism>
<dbReference type="GO" id="GO:0005524">
    <property type="term" value="F:ATP binding"/>
    <property type="evidence" value="ECO:0007669"/>
    <property type="project" value="UniProtKB-KW"/>
</dbReference>
<comment type="caution">
    <text evidence="10">The sequence shown here is derived from an EMBL/GenBank/DDBJ whole genome shotgun (WGS) entry which is preliminary data.</text>
</comment>
<sequence length="519" mass="56437">MTASPQNDHQPLKPGTEFLRLEGITKAFGGVKALQGVSLSVRAGEIYHLLGENGSGKSTLIKIISGAQPPDGGTLYVRGVPYSRLTALQSLEVGIETVYQDLSLFPNLSVAENVALSAQLVQQGGRLARPLNWKALRQTAEAALRRVGLRDDSVFLETPVADLPIAVRQLVAIARGIATKATLVIMDEPTAALTQKEVENLIGIVSDLRKDGVSVLFVSHKLDEVFSIGGNLLILRDGQKVAEGELKDYTKSQVAYLMTGKALDQTRYRSSAPQKEGLLEVRELGRKGGFEGVSFALQKGEVLGITGLLDSGRNELALALAGVRPAERGEIRLEGRSIQIKNPSDALRLGLAYVPEDRLTEGLFLQKPIRENIMVSILDELLRGYQLDFAASNEKAWEMVKNLHIATPNVMIPVQSLSGGNQQRVMVARWLATEPKVLILNGPTMGVDVGSKDALYRIIQNLSSQGLGVIIVGDDLPELLQNCDRILVMRRGRLAREFMVPDLSEETLTKELLSETSTL</sequence>
<dbReference type="AlphaFoldDB" id="A0A399F7F6"/>
<keyword evidence="10" id="KW-0378">Hydrolase</keyword>
<evidence type="ECO:0000256" key="1">
    <source>
        <dbReference type="ARBA" id="ARBA00022448"/>
    </source>
</evidence>
<dbReference type="Pfam" id="PF00005">
    <property type="entry name" value="ABC_tran"/>
    <property type="match status" value="2"/>
</dbReference>
<dbReference type="InterPro" id="IPR050107">
    <property type="entry name" value="ABC_carbohydrate_import_ATPase"/>
</dbReference>
<gene>
    <name evidence="10" type="primary">rbsA_1</name>
    <name evidence="10" type="ORF">Mgrana_01505</name>
</gene>
<accession>A0A399F7F6</accession>
<dbReference type="PANTHER" id="PTHR43790">
    <property type="entry name" value="CARBOHYDRATE TRANSPORT ATP-BINDING PROTEIN MG119-RELATED"/>
    <property type="match status" value="1"/>
</dbReference>